<name>A0A4Q0XWV2_9BACT</name>
<reference evidence="13 14" key="1">
    <citation type="submission" date="2017-10" db="EMBL/GenBank/DDBJ databases">
        <title>Genomics of the genus Arcobacter.</title>
        <authorList>
            <person name="Perez-Cataluna A."/>
            <person name="Figueras M.J."/>
        </authorList>
    </citation>
    <scope>NUCLEOTIDE SEQUENCE [LARGE SCALE GENOMIC DNA]</scope>
    <source>
        <strain evidence="13 14">CECT 8987</strain>
    </source>
</reference>
<keyword evidence="14" id="KW-1185">Reference proteome</keyword>
<dbReference type="SUPFAM" id="SSF110942">
    <property type="entry name" value="HSP90 C-terminal domain"/>
    <property type="match status" value="1"/>
</dbReference>
<dbReference type="Proteomes" id="UP000290657">
    <property type="component" value="Unassembled WGS sequence"/>
</dbReference>
<dbReference type="Gene3D" id="3.30.230.80">
    <property type="match status" value="1"/>
</dbReference>
<comment type="subcellular location">
    <subcellularLocation>
        <location evidence="1 10">Cytoplasm</location>
    </subcellularLocation>
</comment>
<keyword evidence="4 10" id="KW-0547">Nucleotide-binding</keyword>
<sequence>MAKHQFQTEVGQLLHLMTHSLYSNKEIFIRELVSNASDAIDKLNYLKLTDDKIKAALPEDWSGEINIAFDEADNSITIRDNGIGMNEEDLIASIGTIAKSGTKSFIDNLTGDAKKDSNLIGQFGVGFYSVFMVASNVDVISKKAGEETAYKWSSTGTGEFDLGPCTKEDIGTIIYIKLKDEEGSEFVSKHRIKNIIAKYSNHIAYPIFLNYSEEVTEELSEEDKKAGKEPKKTTEKRHEKINEATALWTQPKAKLKKEEYNDFYKSISHDSQDPMLTIHTKAEGVSEYTTLFYVPKTAPMDMYRADYQPGVKLYVKRVFITDDEKELLPTYLRFVRGIIDSEDLPLNVSREILQENRILANIKQSSVKKILAEIKKLSKDEEKYKEFIEQYNRPLKEGAYQDFTNKEALLELIRFKSSKTELGEMTSLAKYKENADSEQKAIYYIIGENEKVLRNSPLLEAYKKNEIEVLILDDKEIDEIITPMYGAYQEWEFKDITSCEAPKVEQSEEEKKEVEEKFESITTKIKDILGEAVSDVRITNRLSESPSCVVKDAGDAQMAQMMQMMRAMGQSMPESAPILEINPEHDIVKKLNGCADDAMIDDVSWVLLDQAKLSEGMEITDAVSFAQRLTRITSKAL</sequence>
<evidence type="ECO:0000256" key="4">
    <source>
        <dbReference type="ARBA" id="ARBA00022741"/>
    </source>
</evidence>
<comment type="function">
    <text evidence="8 10">Molecular chaperone. Has ATPase activity.</text>
</comment>
<dbReference type="InterPro" id="IPR020575">
    <property type="entry name" value="Hsp90_N"/>
</dbReference>
<feature type="binding site" evidence="11">
    <location>
        <position position="85"/>
    </location>
    <ligand>
        <name>ATP</name>
        <dbReference type="ChEBI" id="CHEBI:30616"/>
    </ligand>
</feature>
<dbReference type="InterPro" id="IPR020568">
    <property type="entry name" value="Ribosomal_Su5_D2-typ_SF"/>
</dbReference>
<dbReference type="Gene3D" id="1.20.120.790">
    <property type="entry name" value="Heat shock protein 90, C-terminal domain"/>
    <property type="match status" value="1"/>
</dbReference>
<dbReference type="SUPFAM" id="SSF55874">
    <property type="entry name" value="ATPase domain of HSP90 chaperone/DNA topoisomerase II/histidine kinase"/>
    <property type="match status" value="1"/>
</dbReference>
<dbReference type="OrthoDB" id="9802640at2"/>
<dbReference type="Gene3D" id="3.30.565.10">
    <property type="entry name" value="Histidine kinase-like ATPase, C-terminal domain"/>
    <property type="match status" value="1"/>
</dbReference>
<gene>
    <name evidence="10" type="primary">htpG</name>
    <name evidence="13" type="ORF">CRV04_01730</name>
</gene>
<dbReference type="SUPFAM" id="SSF54211">
    <property type="entry name" value="Ribosomal protein S5 domain 2-like"/>
    <property type="match status" value="1"/>
</dbReference>
<evidence type="ECO:0000259" key="12">
    <source>
        <dbReference type="SMART" id="SM00387"/>
    </source>
</evidence>
<feature type="binding site" evidence="11">
    <location>
        <position position="172"/>
    </location>
    <ligand>
        <name>ATP</name>
        <dbReference type="ChEBI" id="CHEBI:30616"/>
    </ligand>
</feature>
<dbReference type="GO" id="GO:0005737">
    <property type="term" value="C:cytoplasm"/>
    <property type="evidence" value="ECO:0007669"/>
    <property type="project" value="UniProtKB-SubCell"/>
</dbReference>
<evidence type="ECO:0000256" key="7">
    <source>
        <dbReference type="ARBA" id="ARBA00023186"/>
    </source>
</evidence>
<evidence type="ECO:0000313" key="13">
    <source>
        <dbReference type="EMBL" id="RXJ60759.1"/>
    </source>
</evidence>
<keyword evidence="7 10" id="KW-0143">Chaperone</keyword>
<dbReference type="FunFam" id="3.30.230.80:FF:000002">
    <property type="entry name" value="Molecular chaperone HtpG"/>
    <property type="match status" value="1"/>
</dbReference>
<dbReference type="GO" id="GO:0005524">
    <property type="term" value="F:ATP binding"/>
    <property type="evidence" value="ECO:0007669"/>
    <property type="project" value="UniProtKB-UniRule"/>
</dbReference>
<feature type="binding site" evidence="11">
    <location>
        <begin position="122"/>
        <end position="127"/>
    </location>
    <ligand>
        <name>ATP</name>
        <dbReference type="ChEBI" id="CHEBI:30616"/>
    </ligand>
</feature>
<dbReference type="InterPro" id="IPR003594">
    <property type="entry name" value="HATPase_dom"/>
</dbReference>
<dbReference type="EMBL" id="PDKN01000001">
    <property type="protein sequence ID" value="RXJ60759.1"/>
    <property type="molecule type" value="Genomic_DNA"/>
</dbReference>
<dbReference type="FunFam" id="3.30.565.10:FF:000009">
    <property type="entry name" value="Molecular chaperone HtpG"/>
    <property type="match status" value="1"/>
</dbReference>
<evidence type="ECO:0000313" key="14">
    <source>
        <dbReference type="Proteomes" id="UP000290657"/>
    </source>
</evidence>
<feature type="binding site" evidence="11">
    <location>
        <position position="350"/>
    </location>
    <ligand>
        <name>ATP</name>
        <dbReference type="ChEBI" id="CHEBI:30616"/>
    </ligand>
</feature>
<evidence type="ECO:0000256" key="10">
    <source>
        <dbReference type="HAMAP-Rule" id="MF_00505"/>
    </source>
</evidence>
<keyword evidence="3 10" id="KW-0963">Cytoplasm</keyword>
<dbReference type="Pfam" id="PF00183">
    <property type="entry name" value="HSP90"/>
    <property type="match status" value="1"/>
</dbReference>
<dbReference type="Gene3D" id="3.40.50.11260">
    <property type="match status" value="1"/>
</dbReference>
<dbReference type="InterPro" id="IPR001404">
    <property type="entry name" value="Hsp90_fam"/>
</dbReference>
<evidence type="ECO:0000256" key="8">
    <source>
        <dbReference type="ARBA" id="ARBA00058590"/>
    </source>
</evidence>
<feature type="region of interest" description="A; substrate-binding" evidence="10">
    <location>
        <begin position="1"/>
        <end position="350"/>
    </location>
</feature>
<feature type="binding site" evidence="11">
    <location>
        <position position="35"/>
    </location>
    <ligand>
        <name>ATP</name>
        <dbReference type="ChEBI" id="CHEBI:30616"/>
    </ligand>
</feature>
<evidence type="ECO:0000256" key="1">
    <source>
        <dbReference type="ARBA" id="ARBA00004496"/>
    </source>
</evidence>
<feature type="binding site" evidence="11">
    <location>
        <position position="80"/>
    </location>
    <ligand>
        <name>ATP</name>
        <dbReference type="ChEBI" id="CHEBI:30616"/>
    </ligand>
</feature>
<evidence type="ECO:0000256" key="6">
    <source>
        <dbReference type="ARBA" id="ARBA00023016"/>
    </source>
</evidence>
<dbReference type="NCBIfam" id="NF003555">
    <property type="entry name" value="PRK05218.1"/>
    <property type="match status" value="1"/>
</dbReference>
<proteinExistence type="inferred from homology"/>
<evidence type="ECO:0000256" key="3">
    <source>
        <dbReference type="ARBA" id="ARBA00022490"/>
    </source>
</evidence>
<dbReference type="PANTHER" id="PTHR11528">
    <property type="entry name" value="HEAT SHOCK PROTEIN 90 FAMILY MEMBER"/>
    <property type="match status" value="1"/>
</dbReference>
<dbReference type="GO" id="GO:0016887">
    <property type="term" value="F:ATP hydrolysis activity"/>
    <property type="evidence" value="ECO:0007669"/>
    <property type="project" value="InterPro"/>
</dbReference>
<comment type="subunit">
    <text evidence="10">Homodimer.</text>
</comment>
<protein>
    <recommendedName>
        <fullName evidence="9 10">Chaperone protein HtpG</fullName>
    </recommendedName>
    <alternativeName>
        <fullName evidence="10">Heat shock protein HtpG</fullName>
    </alternativeName>
    <alternativeName>
        <fullName evidence="10">High temperature protein G</fullName>
    </alternativeName>
</protein>
<organism evidence="13 14">
    <name type="scientific">Candidatus Marinarcus aquaticus</name>
    <dbReference type="NCBI Taxonomy" id="2044504"/>
    <lineage>
        <taxon>Bacteria</taxon>
        <taxon>Pseudomonadati</taxon>
        <taxon>Campylobacterota</taxon>
        <taxon>Epsilonproteobacteria</taxon>
        <taxon>Campylobacterales</taxon>
        <taxon>Arcobacteraceae</taxon>
        <taxon>Candidatus Marinarcus</taxon>
    </lineage>
</organism>
<comment type="similarity">
    <text evidence="2 10">Belongs to the heat shock protein 90 family.</text>
</comment>
<dbReference type="InterPro" id="IPR036890">
    <property type="entry name" value="HATPase_C_sf"/>
</dbReference>
<comment type="caution">
    <text evidence="13">The sequence shown here is derived from an EMBL/GenBank/DDBJ whole genome shotgun (WGS) entry which is preliminary data.</text>
</comment>
<evidence type="ECO:0000256" key="2">
    <source>
        <dbReference type="ARBA" id="ARBA00008239"/>
    </source>
</evidence>
<keyword evidence="5 10" id="KW-0067">ATP-binding</keyword>
<dbReference type="CDD" id="cd16927">
    <property type="entry name" value="HATPase_Hsp90-like"/>
    <property type="match status" value="1"/>
</dbReference>
<dbReference type="AlphaFoldDB" id="A0A4Q0XWV2"/>
<dbReference type="RefSeq" id="WP_128994893.1">
    <property type="nucleotide sequence ID" value="NZ_PDKN01000001.1"/>
</dbReference>
<dbReference type="HAMAP" id="MF_00505">
    <property type="entry name" value="HSP90"/>
    <property type="match status" value="1"/>
</dbReference>
<evidence type="ECO:0000256" key="9">
    <source>
        <dbReference type="ARBA" id="ARBA00070675"/>
    </source>
</evidence>
<feature type="binding site" evidence="11">
    <location>
        <begin position="100"/>
        <end position="101"/>
    </location>
    <ligand>
        <name>ATP</name>
        <dbReference type="ChEBI" id="CHEBI:30616"/>
    </ligand>
</feature>
<keyword evidence="6 10" id="KW-0346">Stress response</keyword>
<accession>A0A4Q0XWV2</accession>
<dbReference type="Pfam" id="PF13589">
    <property type="entry name" value="HATPase_c_3"/>
    <property type="match status" value="1"/>
</dbReference>
<feature type="binding site" evidence="11">
    <location>
        <position position="31"/>
    </location>
    <ligand>
        <name>ATP</name>
        <dbReference type="ChEBI" id="CHEBI:30616"/>
    </ligand>
</feature>
<feature type="region of interest" description="C" evidence="10">
    <location>
        <begin position="564"/>
        <end position="637"/>
    </location>
</feature>
<feature type="binding site" evidence="11">
    <location>
        <position position="99"/>
    </location>
    <ligand>
        <name>ATP</name>
        <dbReference type="ChEBI" id="CHEBI:30616"/>
    </ligand>
</feature>
<evidence type="ECO:0000256" key="11">
    <source>
        <dbReference type="PIRSR" id="PIRSR002583-1"/>
    </source>
</evidence>
<dbReference type="InterPro" id="IPR037196">
    <property type="entry name" value="HSP90_C"/>
</dbReference>
<dbReference type="SMART" id="SM00387">
    <property type="entry name" value="HATPase_c"/>
    <property type="match status" value="1"/>
</dbReference>
<evidence type="ECO:0000256" key="5">
    <source>
        <dbReference type="ARBA" id="ARBA00022840"/>
    </source>
</evidence>
<dbReference type="GO" id="GO:0140662">
    <property type="term" value="F:ATP-dependent protein folding chaperone"/>
    <property type="evidence" value="ECO:0007669"/>
    <property type="project" value="InterPro"/>
</dbReference>
<comment type="caution">
    <text evidence="10">Lacks conserved residue(s) required for the propagation of feature annotation.</text>
</comment>
<dbReference type="GO" id="GO:0051082">
    <property type="term" value="F:unfolded protein binding"/>
    <property type="evidence" value="ECO:0007669"/>
    <property type="project" value="UniProtKB-UniRule"/>
</dbReference>
<feature type="domain" description="Histidine kinase/HSP90-like ATPase" evidence="12">
    <location>
        <begin position="24"/>
        <end position="182"/>
    </location>
</feature>
<dbReference type="PRINTS" id="PR00775">
    <property type="entry name" value="HEATSHOCK90"/>
</dbReference>
<dbReference type="PIRSF" id="PIRSF002583">
    <property type="entry name" value="Hsp90"/>
    <property type="match status" value="1"/>
</dbReference>